<evidence type="ECO:0000313" key="4">
    <source>
        <dbReference type="Proteomes" id="UP001144036"/>
    </source>
</evidence>
<accession>A0ABT4S6W5</accession>
<gene>
    <name evidence="3" type="ORF">OUY22_04590</name>
</gene>
<protein>
    <submittedName>
        <fullName evidence="3">SDR family oxidoreductase</fullName>
    </submittedName>
</protein>
<sequence>MSLKNKNAVVYGATGSVGGAVARAFAREGARVFLTGRDLCAVDALAKEISAAGGAAETARVDALDEEAVESHLDAVVRQGGTVDVSFNAIGIPQQGIQGIPLTELPVESFALPIATYTQAHFLTARAAARRMVRQRSGVILMHTPEPARLGFPLVGGMGPAWAALEGLNRALSAEYARYGVRAVCLRTSGLPETPTIDVVFGLHAEAQGITPEQFAAFAAGLSHRRQATTLRELANVAAFVASDQAAAMTGTVANLTGGQIVD</sequence>
<evidence type="ECO:0000256" key="2">
    <source>
        <dbReference type="ARBA" id="ARBA00023002"/>
    </source>
</evidence>
<evidence type="ECO:0000256" key="1">
    <source>
        <dbReference type="ARBA" id="ARBA00006484"/>
    </source>
</evidence>
<proteinExistence type="inferred from homology"/>
<comment type="similarity">
    <text evidence="1">Belongs to the short-chain dehydrogenases/reductases (SDR) family.</text>
</comment>
<name>A0ABT4S6W5_9ACTN</name>
<dbReference type="EMBL" id="JAPNNL010000010">
    <property type="protein sequence ID" value="MDA0632685.1"/>
    <property type="molecule type" value="Genomic_DNA"/>
</dbReference>
<comment type="caution">
    <text evidence="3">The sequence shown here is derived from an EMBL/GenBank/DDBJ whole genome shotgun (WGS) entry which is preliminary data.</text>
</comment>
<dbReference type="PANTHER" id="PTHR43669:SF3">
    <property type="entry name" value="ALCOHOL DEHYDROGENASE, PUTATIVE (AFU_ORTHOLOGUE AFUA_3G03445)-RELATED"/>
    <property type="match status" value="1"/>
</dbReference>
<dbReference type="InterPro" id="IPR036291">
    <property type="entry name" value="NAD(P)-bd_dom_sf"/>
</dbReference>
<dbReference type="Gene3D" id="3.40.50.720">
    <property type="entry name" value="NAD(P)-binding Rossmann-like Domain"/>
    <property type="match status" value="1"/>
</dbReference>
<dbReference type="SUPFAM" id="SSF51735">
    <property type="entry name" value="NAD(P)-binding Rossmann-fold domains"/>
    <property type="match status" value="1"/>
</dbReference>
<dbReference type="PANTHER" id="PTHR43669">
    <property type="entry name" value="5-KETO-D-GLUCONATE 5-REDUCTASE"/>
    <property type="match status" value="1"/>
</dbReference>
<dbReference type="RefSeq" id="WP_270153466.1">
    <property type="nucleotide sequence ID" value="NZ_JAPNNL010000010.1"/>
</dbReference>
<dbReference type="Pfam" id="PF13561">
    <property type="entry name" value="adh_short_C2"/>
    <property type="match status" value="1"/>
</dbReference>
<dbReference type="InterPro" id="IPR002347">
    <property type="entry name" value="SDR_fam"/>
</dbReference>
<reference evidence="3" key="1">
    <citation type="submission" date="2022-11" db="EMBL/GenBank/DDBJ databases">
        <title>Nonomuraea corallina sp. nov., a new species of the genus Nonomuraea isolated from sea side sediment in Thai sea.</title>
        <authorList>
            <person name="Ngamcharungchit C."/>
            <person name="Matsumoto A."/>
            <person name="Suriyachadkun C."/>
            <person name="Panbangred W."/>
            <person name="Inahashi Y."/>
            <person name="Intra B."/>
        </authorList>
    </citation>
    <scope>NUCLEOTIDE SEQUENCE</scope>
    <source>
        <strain evidence="3">MCN248</strain>
    </source>
</reference>
<evidence type="ECO:0000313" key="3">
    <source>
        <dbReference type="EMBL" id="MDA0632685.1"/>
    </source>
</evidence>
<dbReference type="PRINTS" id="PR00081">
    <property type="entry name" value="GDHRDH"/>
</dbReference>
<dbReference type="Proteomes" id="UP001144036">
    <property type="component" value="Unassembled WGS sequence"/>
</dbReference>
<dbReference type="CDD" id="cd05233">
    <property type="entry name" value="SDR_c"/>
    <property type="match status" value="1"/>
</dbReference>
<organism evidence="3 4">
    <name type="scientific">Nonomuraea corallina</name>
    <dbReference type="NCBI Taxonomy" id="2989783"/>
    <lineage>
        <taxon>Bacteria</taxon>
        <taxon>Bacillati</taxon>
        <taxon>Actinomycetota</taxon>
        <taxon>Actinomycetes</taxon>
        <taxon>Streptosporangiales</taxon>
        <taxon>Streptosporangiaceae</taxon>
        <taxon>Nonomuraea</taxon>
    </lineage>
</organism>
<keyword evidence="4" id="KW-1185">Reference proteome</keyword>
<keyword evidence="2" id="KW-0560">Oxidoreductase</keyword>